<feature type="compositionally biased region" description="Polar residues" evidence="1">
    <location>
        <begin position="417"/>
        <end position="432"/>
    </location>
</feature>
<feature type="compositionally biased region" description="Polar residues" evidence="1">
    <location>
        <begin position="701"/>
        <end position="713"/>
    </location>
</feature>
<feature type="compositionally biased region" description="Low complexity" evidence="1">
    <location>
        <begin position="792"/>
        <end position="805"/>
    </location>
</feature>
<feature type="compositionally biased region" description="Pro residues" evidence="1">
    <location>
        <begin position="674"/>
        <end position="696"/>
    </location>
</feature>
<feature type="compositionally biased region" description="Low complexity" evidence="1">
    <location>
        <begin position="1463"/>
        <end position="1474"/>
    </location>
</feature>
<feature type="region of interest" description="Disordered" evidence="1">
    <location>
        <begin position="307"/>
        <end position="327"/>
    </location>
</feature>
<accession>A0A6P8MSY9</accession>
<feature type="compositionally biased region" description="Polar residues" evidence="1">
    <location>
        <begin position="1033"/>
        <end position="1045"/>
    </location>
</feature>
<feature type="compositionally biased region" description="Basic and acidic residues" evidence="1">
    <location>
        <begin position="806"/>
        <end position="820"/>
    </location>
</feature>
<evidence type="ECO:0000256" key="1">
    <source>
        <dbReference type="SAM" id="MobiDB-lite"/>
    </source>
</evidence>
<dbReference type="Proteomes" id="UP000515164">
    <property type="component" value="Unplaced"/>
</dbReference>
<dbReference type="GeneID" id="117214758"/>
<feature type="compositionally biased region" description="Polar residues" evidence="1">
    <location>
        <begin position="1295"/>
        <end position="1318"/>
    </location>
</feature>
<feature type="compositionally biased region" description="Polar residues" evidence="1">
    <location>
        <begin position="497"/>
        <end position="509"/>
    </location>
</feature>
<feature type="compositionally biased region" description="Polar residues" evidence="1">
    <location>
        <begin position="1258"/>
        <end position="1272"/>
    </location>
</feature>
<protein>
    <submittedName>
        <fullName evidence="3">Uncharacterized protein LOC117214758</fullName>
    </submittedName>
</protein>
<feature type="region of interest" description="Disordered" evidence="1">
    <location>
        <begin position="625"/>
        <end position="730"/>
    </location>
</feature>
<feature type="region of interest" description="Disordered" evidence="1">
    <location>
        <begin position="754"/>
        <end position="922"/>
    </location>
</feature>
<keyword evidence="2" id="KW-1185">Reference proteome</keyword>
<feature type="region of interest" description="Disordered" evidence="1">
    <location>
        <begin position="939"/>
        <end position="975"/>
    </location>
</feature>
<evidence type="ECO:0000313" key="2">
    <source>
        <dbReference type="Proteomes" id="UP000515164"/>
    </source>
</evidence>
<reference evidence="3" key="1">
    <citation type="submission" date="2025-08" db="UniProtKB">
        <authorList>
            <consortium name="RefSeq"/>
        </authorList>
    </citation>
    <scope>IDENTIFICATION</scope>
    <source>
        <tissue evidence="3">Muscle</tissue>
    </source>
</reference>
<evidence type="ECO:0000313" key="3">
    <source>
        <dbReference type="RefSeq" id="XP_033316961.1"/>
    </source>
</evidence>
<dbReference type="RefSeq" id="XP_033316961.1">
    <property type="nucleotide sequence ID" value="XM_033461070.1"/>
</dbReference>
<feature type="compositionally biased region" description="Polar residues" evidence="1">
    <location>
        <begin position="1368"/>
        <end position="1378"/>
    </location>
</feature>
<feature type="compositionally biased region" description="Pro residues" evidence="1">
    <location>
        <begin position="437"/>
        <end position="468"/>
    </location>
</feature>
<name>A0A6P8MSY9_9HYME</name>
<sequence>MNRLKCVLGINVPRRIPSNTVILKQDVTHMCKRQKSDVCLLEMSPFLLSRTRNISDFRNFHCPQTNNGTVSMQQRGKKISLEGVSSEKCIRKPLISTCQVKRPSSGCKLRNVGEHMEKSIDLTKKANHLDVSKEIKGSIQKEPRPYAQMIASYNDKMYGSSSSEVLRDNLSSVMINGIHRSPFSTASLVSLKWNNKCKETRNTNISDVGLNAFSQDAKFSSASCATRFHSRYDDRSPDIMAGHSNELRKSLSYASMIEKYSNAMNLGVDNYGGTQVSKRNMSTKFNQVPMIVMSDEDANKKPSLIASNNASENVSGSQTLTEVEKNEAKTRERNNWLMKMDEIIKDLQRITEKADSSSKWMLQSVQERAYWLDRVMIAHKKKIKDRKEMLEKVSVDTTATELANFDAIPNTTVQANESISNDETQSTVQASWNHGPIKPPGSKPPGSKPPGSKPPSSKPPASKPPASKPPATKSSSQTVTTDKPSSSTIDYMKREPVNTSRITPTNSVKEPQIELRMTPSQNESVVSINVDEAATKTAGGNKEQLSVVISSKRNRTDKIETSNTNVRADFGSMQISISESTIPVKQIEFSINGKPVSELKSIVARADKLDVVSSVDKVEIRIPSKGQHMAAEHSRNIATSTSSKPVLNLQIAAKFNEPRFQQPRNAEMKTDPPHMSPPTSPVTPTPPTPPAPPVKPYRPQNLFSQDISKSGITTGKAKEGDLATKGEPTTKTTYMDVSDVTDVKTSENVASQIENTFSESGIHASTRKEETIPNTMDGVSSNADPNKTIFQSNVNVPSNPNAPSNDRPRQPTMNKEDGIPKNRTPSNVIPWWSSEDSFKKIRKKGNTPKNVSKYDRTSTITATEGNAKASARKEDKSSIDVSPTQQRSSIESAKPDPQKIDNQRDMVTRKPVTKQTNEPDPMINYVRVKSLPRWVPIKRTSEVKTRPKNTGRVVKRAKYRVKTTTPSRKSAKKEFDTPVVPTVRCSPKIAKYNTVFPQSVNVEKKRETKASNSKWKTDPQYVKPVVIERVDSQTGRANVQSSNTVYKKEELEGSANRSADVSVKEEKRTGTDGTGGKNLSTKATNEDLRIKEILKSMKPIEKKKDGTLIDYGVIIPSRSPSRNVRQIPRILNKTSVNIISKESMQNQEKIVEPEKVSSTKKTLMEPKNLVEQSKIVEPEKISSVKKGANDIANTEIKYAANKMDKPELKFQGEKTKKEQKFLFDVKKDDFNARKDATSTIEEFKTSISNINQAENAFNRNKQSQQPISSVSGKSPLEETVSNRSFETPAEKANDTKSSLLDKSQNVFPGSSVTSGETQASEKKESKDTLKSVEQKKAPLEGTTAAPSKISDKTTNKVDTPPLMGTINFPGSQKSSAKTVKSDIAPSREAAVDLKEEIEKNNKTGIAPLKGTIHLQSLSNQDNLLKLANADKEKINSELANQKDKFVKLNVTKKPSNGGGGNTGSSSPTTIPTGPAGLSMQSEDTESPIGLKQKQDQNADIEKKDNGSSTNQEPGSTYMLFVDRPEKNILYSSWLQRFRKNFDDDKTV</sequence>
<dbReference type="KEGG" id="bbif:117214758"/>
<gene>
    <name evidence="3" type="primary">LOC117214758</name>
</gene>
<feature type="compositionally biased region" description="Polar residues" evidence="1">
    <location>
        <begin position="477"/>
        <end position="489"/>
    </location>
</feature>
<feature type="compositionally biased region" description="Basic and acidic residues" evidence="1">
    <location>
        <begin position="1436"/>
        <end position="1446"/>
    </location>
</feature>
<feature type="compositionally biased region" description="Polar residues" evidence="1">
    <location>
        <begin position="772"/>
        <end position="791"/>
    </location>
</feature>
<feature type="compositionally biased region" description="Basic residues" evidence="1">
    <location>
        <begin position="946"/>
        <end position="961"/>
    </location>
</feature>
<feature type="region of interest" description="Disordered" evidence="1">
    <location>
        <begin position="1033"/>
        <end position="1083"/>
    </location>
</feature>
<proteinExistence type="predicted"/>
<feature type="compositionally biased region" description="Polar residues" evidence="1">
    <location>
        <begin position="636"/>
        <end position="645"/>
    </location>
</feature>
<feature type="region of interest" description="Disordered" evidence="1">
    <location>
        <begin position="1436"/>
        <end position="1518"/>
    </location>
</feature>
<feature type="region of interest" description="Disordered" evidence="1">
    <location>
        <begin position="1258"/>
        <end position="1383"/>
    </location>
</feature>
<feature type="compositionally biased region" description="Basic and acidic residues" evidence="1">
    <location>
        <begin position="1492"/>
        <end position="1505"/>
    </location>
</feature>
<feature type="compositionally biased region" description="Polar residues" evidence="1">
    <location>
        <begin position="879"/>
        <end position="891"/>
    </location>
</feature>
<feature type="compositionally biased region" description="Basic and acidic residues" evidence="1">
    <location>
        <begin position="893"/>
        <end position="908"/>
    </location>
</feature>
<feature type="region of interest" description="Disordered" evidence="1">
    <location>
        <begin position="417"/>
        <end position="523"/>
    </location>
</feature>
<feature type="compositionally biased region" description="Basic and acidic residues" evidence="1">
    <location>
        <begin position="1319"/>
        <end position="1338"/>
    </location>
</feature>
<organism evidence="2 3">
    <name type="scientific">Bombus bifarius</name>
    <dbReference type="NCBI Taxonomy" id="103933"/>
    <lineage>
        <taxon>Eukaryota</taxon>
        <taxon>Metazoa</taxon>
        <taxon>Ecdysozoa</taxon>
        <taxon>Arthropoda</taxon>
        <taxon>Hexapoda</taxon>
        <taxon>Insecta</taxon>
        <taxon>Pterygota</taxon>
        <taxon>Neoptera</taxon>
        <taxon>Endopterygota</taxon>
        <taxon>Hymenoptera</taxon>
        <taxon>Apocrita</taxon>
        <taxon>Aculeata</taxon>
        <taxon>Apoidea</taxon>
        <taxon>Anthophila</taxon>
        <taxon>Apidae</taxon>
        <taxon>Bombus</taxon>
        <taxon>Pyrobombus</taxon>
    </lineage>
</organism>
<feature type="compositionally biased region" description="Polar residues" evidence="1">
    <location>
        <begin position="307"/>
        <end position="321"/>
    </location>
</feature>